<proteinExistence type="predicted"/>
<accession>A0A9K3GM62</accession>
<protein>
    <submittedName>
        <fullName evidence="1">Uncharacterized protein</fullName>
    </submittedName>
</protein>
<comment type="caution">
    <text evidence="1">The sequence shown here is derived from an EMBL/GenBank/DDBJ whole genome shotgun (WGS) entry which is preliminary data.</text>
</comment>
<name>A0A9K3GM62_9EUKA</name>
<gene>
    <name evidence="1" type="ORF">KIPB_010193</name>
</gene>
<dbReference type="Proteomes" id="UP000265618">
    <property type="component" value="Unassembled WGS sequence"/>
</dbReference>
<organism evidence="1 2">
    <name type="scientific">Kipferlia bialata</name>
    <dbReference type="NCBI Taxonomy" id="797122"/>
    <lineage>
        <taxon>Eukaryota</taxon>
        <taxon>Metamonada</taxon>
        <taxon>Carpediemonas-like organisms</taxon>
        <taxon>Kipferlia</taxon>
    </lineage>
</organism>
<keyword evidence="2" id="KW-1185">Reference proteome</keyword>
<feature type="non-terminal residue" evidence="1">
    <location>
        <position position="1"/>
    </location>
</feature>
<dbReference type="AlphaFoldDB" id="A0A9K3GM62"/>
<evidence type="ECO:0000313" key="2">
    <source>
        <dbReference type="Proteomes" id="UP000265618"/>
    </source>
</evidence>
<evidence type="ECO:0000313" key="1">
    <source>
        <dbReference type="EMBL" id="GIQ88033.1"/>
    </source>
</evidence>
<sequence>MEHKQSAGFRRIRKCHNAAVSGCGGYAAVPEDGALVVIDM</sequence>
<dbReference type="EMBL" id="BDIP01003709">
    <property type="protein sequence ID" value="GIQ88033.1"/>
    <property type="molecule type" value="Genomic_DNA"/>
</dbReference>
<reference evidence="1 2" key="1">
    <citation type="journal article" date="2018" name="PLoS ONE">
        <title>The draft genome of Kipferlia bialata reveals reductive genome evolution in fornicate parasites.</title>
        <authorList>
            <person name="Tanifuji G."/>
            <person name="Takabayashi S."/>
            <person name="Kume K."/>
            <person name="Takagi M."/>
            <person name="Nakayama T."/>
            <person name="Kamikawa R."/>
            <person name="Inagaki Y."/>
            <person name="Hashimoto T."/>
        </authorList>
    </citation>
    <scope>NUCLEOTIDE SEQUENCE [LARGE SCALE GENOMIC DNA]</scope>
    <source>
        <strain evidence="1">NY0173</strain>
    </source>
</reference>